<dbReference type="AlphaFoldDB" id="A0A9D1G9A4"/>
<organism evidence="1 2">
    <name type="scientific">Candidatus Caccosoma faecigallinarum</name>
    <dbReference type="NCBI Taxonomy" id="2840720"/>
    <lineage>
        <taxon>Bacteria</taxon>
        <taxon>Bacillati</taxon>
        <taxon>Bacillota</taxon>
        <taxon>Bacillota incertae sedis</taxon>
        <taxon>Candidatus Caccosoma</taxon>
    </lineage>
</organism>
<dbReference type="SUPFAM" id="SSF46955">
    <property type="entry name" value="Putative DNA-binding domain"/>
    <property type="match status" value="1"/>
</dbReference>
<evidence type="ECO:0000313" key="1">
    <source>
        <dbReference type="EMBL" id="HIT17737.1"/>
    </source>
</evidence>
<dbReference type="InterPro" id="IPR009061">
    <property type="entry name" value="DNA-bd_dom_put_sf"/>
</dbReference>
<evidence type="ECO:0000313" key="2">
    <source>
        <dbReference type="Proteomes" id="UP000886893"/>
    </source>
</evidence>
<name>A0A9D1G9A4_9FIRM</name>
<reference evidence="1" key="1">
    <citation type="submission" date="2020-10" db="EMBL/GenBank/DDBJ databases">
        <authorList>
            <person name="Gilroy R."/>
        </authorList>
    </citation>
    <scope>NUCLEOTIDE SEQUENCE</scope>
    <source>
        <strain evidence="1">14508</strain>
    </source>
</reference>
<reference evidence="1" key="2">
    <citation type="journal article" date="2021" name="PeerJ">
        <title>Extensive microbial diversity within the chicken gut microbiome revealed by metagenomics and culture.</title>
        <authorList>
            <person name="Gilroy R."/>
            <person name="Ravi A."/>
            <person name="Getino M."/>
            <person name="Pursley I."/>
            <person name="Horton D.L."/>
            <person name="Alikhan N.F."/>
            <person name="Baker D."/>
            <person name="Gharbi K."/>
            <person name="Hall N."/>
            <person name="Watson M."/>
            <person name="Adriaenssens E.M."/>
            <person name="Foster-Nyarko E."/>
            <person name="Jarju S."/>
            <person name="Secka A."/>
            <person name="Antonio M."/>
            <person name="Oren A."/>
            <person name="Chaudhuri R.R."/>
            <person name="La Ragione R."/>
            <person name="Hildebrand F."/>
            <person name="Pallen M.J."/>
        </authorList>
    </citation>
    <scope>NUCLEOTIDE SEQUENCE</scope>
    <source>
        <strain evidence="1">14508</strain>
    </source>
</reference>
<dbReference type="EMBL" id="DVKI01000159">
    <property type="protein sequence ID" value="HIT17737.1"/>
    <property type="molecule type" value="Genomic_DNA"/>
</dbReference>
<gene>
    <name evidence="1" type="ORF">IAD04_05130</name>
</gene>
<comment type="caution">
    <text evidence="1">The sequence shown here is derived from an EMBL/GenBank/DDBJ whole genome shotgun (WGS) entry which is preliminary data.</text>
</comment>
<sequence>MMIKKEMIANKKQEKIVQWLLEIGFKSKEIDAFFDYFNHHQENLIYELFKNHRQKILNQIHEKEHQISQLDYFLSQFKKNFQGG</sequence>
<accession>A0A9D1G9A4</accession>
<proteinExistence type="predicted"/>
<dbReference type="Proteomes" id="UP000886893">
    <property type="component" value="Unassembled WGS sequence"/>
</dbReference>
<protein>
    <submittedName>
        <fullName evidence="1">Uncharacterized protein</fullName>
    </submittedName>
</protein>